<keyword evidence="2" id="KW-1185">Reference proteome</keyword>
<gene>
    <name evidence="1" type="ORF">K458DRAFT_384000</name>
</gene>
<proteinExistence type="predicted"/>
<name>A0A6G1JGK1_9PLEO</name>
<dbReference type="EMBL" id="MU005572">
    <property type="protein sequence ID" value="KAF2689350.1"/>
    <property type="molecule type" value="Genomic_DNA"/>
</dbReference>
<dbReference type="AlphaFoldDB" id="A0A6G1JGK1"/>
<reference evidence="1" key="1">
    <citation type="journal article" date="2020" name="Stud. Mycol.">
        <title>101 Dothideomycetes genomes: a test case for predicting lifestyles and emergence of pathogens.</title>
        <authorList>
            <person name="Haridas S."/>
            <person name="Albert R."/>
            <person name="Binder M."/>
            <person name="Bloem J."/>
            <person name="Labutti K."/>
            <person name="Salamov A."/>
            <person name="Andreopoulos B."/>
            <person name="Baker S."/>
            <person name="Barry K."/>
            <person name="Bills G."/>
            <person name="Bluhm B."/>
            <person name="Cannon C."/>
            <person name="Castanera R."/>
            <person name="Culley D."/>
            <person name="Daum C."/>
            <person name="Ezra D."/>
            <person name="Gonzalez J."/>
            <person name="Henrissat B."/>
            <person name="Kuo A."/>
            <person name="Liang C."/>
            <person name="Lipzen A."/>
            <person name="Lutzoni F."/>
            <person name="Magnuson J."/>
            <person name="Mondo S."/>
            <person name="Nolan M."/>
            <person name="Ohm R."/>
            <person name="Pangilinan J."/>
            <person name="Park H.-J."/>
            <person name="Ramirez L."/>
            <person name="Alfaro M."/>
            <person name="Sun H."/>
            <person name="Tritt A."/>
            <person name="Yoshinaga Y."/>
            <person name="Zwiers L.-H."/>
            <person name="Turgeon B."/>
            <person name="Goodwin S."/>
            <person name="Spatafora J."/>
            <person name="Crous P."/>
            <person name="Grigoriev I."/>
        </authorList>
    </citation>
    <scope>NUCLEOTIDE SEQUENCE</scope>
    <source>
        <strain evidence="1">CBS 122367</strain>
    </source>
</reference>
<protein>
    <submittedName>
        <fullName evidence="1">Uncharacterized protein</fullName>
    </submittedName>
</protein>
<sequence length="116" mass="13046">MKTLANVEYEEQCRRNRAEDRIASLPQDKREAAQAEEIKTQRRWNLAMEAKLEQGQAGSTKTSNMYQNPQLLSAAASAPTVQNALPQALNAALNNGKAPRSHFKGVHFPLRFKLKR</sequence>
<evidence type="ECO:0000313" key="2">
    <source>
        <dbReference type="Proteomes" id="UP000799291"/>
    </source>
</evidence>
<evidence type="ECO:0000313" key="1">
    <source>
        <dbReference type="EMBL" id="KAF2689350.1"/>
    </source>
</evidence>
<organism evidence="1 2">
    <name type="scientific">Lentithecium fluviatile CBS 122367</name>
    <dbReference type="NCBI Taxonomy" id="1168545"/>
    <lineage>
        <taxon>Eukaryota</taxon>
        <taxon>Fungi</taxon>
        <taxon>Dikarya</taxon>
        <taxon>Ascomycota</taxon>
        <taxon>Pezizomycotina</taxon>
        <taxon>Dothideomycetes</taxon>
        <taxon>Pleosporomycetidae</taxon>
        <taxon>Pleosporales</taxon>
        <taxon>Massarineae</taxon>
        <taxon>Lentitheciaceae</taxon>
        <taxon>Lentithecium</taxon>
    </lineage>
</organism>
<dbReference type="Proteomes" id="UP000799291">
    <property type="component" value="Unassembled WGS sequence"/>
</dbReference>
<accession>A0A6G1JGK1</accession>